<dbReference type="RefSeq" id="WP_090843880.1">
    <property type="nucleotide sequence ID" value="NZ_FNIL01000013.1"/>
</dbReference>
<dbReference type="STRING" id="745820.SAMN04488053_11374"/>
<sequence length="78" mass="9210">MGPIPFEHTWPYERQMGEIYVSECPYCREDNVLTHMKDAALARAKEGVKTRINFPCCHKTMVILEADDDYFWTNEPLR</sequence>
<name>A0A1H0JFW8_9BACI</name>
<dbReference type="Proteomes" id="UP000198778">
    <property type="component" value="Unassembled WGS sequence"/>
</dbReference>
<evidence type="ECO:0000313" key="1">
    <source>
        <dbReference type="EMBL" id="SDO42658.1"/>
    </source>
</evidence>
<proteinExistence type="predicted"/>
<dbReference type="OrthoDB" id="2889126at2"/>
<dbReference type="AlphaFoldDB" id="A0A1H0JFW8"/>
<accession>A0A1H0JFW8</accession>
<keyword evidence="2" id="KW-1185">Reference proteome</keyword>
<organism evidence="1 2">
    <name type="scientific">Alkalicoccus daliensis</name>
    <dbReference type="NCBI Taxonomy" id="745820"/>
    <lineage>
        <taxon>Bacteria</taxon>
        <taxon>Bacillati</taxon>
        <taxon>Bacillota</taxon>
        <taxon>Bacilli</taxon>
        <taxon>Bacillales</taxon>
        <taxon>Bacillaceae</taxon>
        <taxon>Alkalicoccus</taxon>
    </lineage>
</organism>
<protein>
    <submittedName>
        <fullName evidence="1">Uncharacterized protein</fullName>
    </submittedName>
</protein>
<dbReference type="EMBL" id="FNIL01000013">
    <property type="protein sequence ID" value="SDO42658.1"/>
    <property type="molecule type" value="Genomic_DNA"/>
</dbReference>
<gene>
    <name evidence="1" type="ORF">SAMN04488053_11374</name>
</gene>
<evidence type="ECO:0000313" key="2">
    <source>
        <dbReference type="Proteomes" id="UP000198778"/>
    </source>
</evidence>
<reference evidence="2" key="1">
    <citation type="submission" date="2016-10" db="EMBL/GenBank/DDBJ databases">
        <authorList>
            <person name="Varghese N."/>
            <person name="Submissions S."/>
        </authorList>
    </citation>
    <scope>NUCLEOTIDE SEQUENCE [LARGE SCALE GENOMIC DNA]</scope>
    <source>
        <strain evidence="2">CGMCC 1.10369</strain>
    </source>
</reference>